<dbReference type="Proteomes" id="UP000501802">
    <property type="component" value="Chromosome"/>
</dbReference>
<sequence>MPLRVFIRKARGILQTFRIRTSDIKLDTDDYLMNAYLFPVFSLLCRPGHRWQINFQGDTSVKLVIENRLYRIVFALLVS</sequence>
<evidence type="ECO:0000313" key="2">
    <source>
        <dbReference type="Proteomes" id="UP000501802"/>
    </source>
</evidence>
<organism evidence="1 2">
    <name type="scientific">Spirosoma aureum</name>
    <dbReference type="NCBI Taxonomy" id="2692134"/>
    <lineage>
        <taxon>Bacteria</taxon>
        <taxon>Pseudomonadati</taxon>
        <taxon>Bacteroidota</taxon>
        <taxon>Cytophagia</taxon>
        <taxon>Cytophagales</taxon>
        <taxon>Cytophagaceae</taxon>
        <taxon>Spirosoma</taxon>
    </lineage>
</organism>
<dbReference type="AlphaFoldDB" id="A0A6G9ARV8"/>
<name>A0A6G9ARV8_9BACT</name>
<dbReference type="RefSeq" id="WP_167212537.1">
    <property type="nucleotide sequence ID" value="NZ_CP050063.1"/>
</dbReference>
<dbReference type="EMBL" id="CP050063">
    <property type="protein sequence ID" value="QIP15118.1"/>
    <property type="molecule type" value="Genomic_DNA"/>
</dbReference>
<gene>
    <name evidence="1" type="ORF">G8759_22080</name>
</gene>
<accession>A0A6G9ARV8</accession>
<keyword evidence="2" id="KW-1185">Reference proteome</keyword>
<evidence type="ECO:0000313" key="1">
    <source>
        <dbReference type="EMBL" id="QIP15118.1"/>
    </source>
</evidence>
<protein>
    <submittedName>
        <fullName evidence="1">Uncharacterized protein</fullName>
    </submittedName>
</protein>
<proteinExistence type="predicted"/>
<reference evidence="1 2" key="1">
    <citation type="submission" date="2020-03" db="EMBL/GenBank/DDBJ databases">
        <authorList>
            <person name="Kim M.K."/>
        </authorList>
    </citation>
    <scope>NUCLEOTIDE SEQUENCE [LARGE SCALE GENOMIC DNA]</scope>
    <source>
        <strain evidence="1 2">BT328</strain>
    </source>
</reference>
<dbReference type="KEGG" id="spib:G8759_22080"/>